<dbReference type="Proteomes" id="UP000032234">
    <property type="component" value="Chromosome"/>
</dbReference>
<dbReference type="STRING" id="477245.TU94_00505"/>
<name>A0A0C5FRG2_9ACTN</name>
<gene>
    <name evidence="1" type="ORF">TU94_00505</name>
</gene>
<dbReference type="KEGG" id="scw:TU94_00505"/>
<sequence>MPRLTCMESIRQRAQHLVEQAAAALAAHGLSARFEISAGEDTCLVEVDLPDGDGFQALVGTGSGGWVGVLDPHQEDLATAQWPRYVVARAQGATAGQALEEATPSPRRARWWRRTRARGEGAGH</sequence>
<dbReference type="PATRIC" id="fig|477245.3.peg.125"/>
<protein>
    <submittedName>
        <fullName evidence="1">Uncharacterized protein</fullName>
    </submittedName>
</protein>
<dbReference type="EMBL" id="CP010849">
    <property type="protein sequence ID" value="AJP00258.1"/>
    <property type="molecule type" value="Genomic_DNA"/>
</dbReference>
<dbReference type="HOGENOM" id="CLU_2002549_0_0_11"/>
<accession>A0A0C5FRG2</accession>
<keyword evidence="2" id="KW-1185">Reference proteome</keyword>
<evidence type="ECO:0000313" key="2">
    <source>
        <dbReference type="Proteomes" id="UP000032234"/>
    </source>
</evidence>
<organism evidence="1 2">
    <name type="scientific">Streptomyces cyaneogriseus subsp. noncyanogenus</name>
    <dbReference type="NCBI Taxonomy" id="477245"/>
    <lineage>
        <taxon>Bacteria</taxon>
        <taxon>Bacillati</taxon>
        <taxon>Actinomycetota</taxon>
        <taxon>Actinomycetes</taxon>
        <taxon>Kitasatosporales</taxon>
        <taxon>Streptomycetaceae</taxon>
        <taxon>Streptomyces</taxon>
    </lineage>
</organism>
<reference evidence="1 2" key="1">
    <citation type="submission" date="2015-02" db="EMBL/GenBank/DDBJ databases">
        <title>Genome sequence of thermotolerant Streptomyces cyaneogriseus subsp. Noncyanogenus NMWT1, the producer of nematocidal antibiotics nemadectin.</title>
        <authorList>
            <person name="Wang H."/>
            <person name="Li C."/>
            <person name="Xiang W."/>
            <person name="Wang X."/>
        </authorList>
    </citation>
    <scope>NUCLEOTIDE SEQUENCE [LARGE SCALE GENOMIC DNA]</scope>
    <source>
        <strain evidence="1 2">NMWT 1</strain>
    </source>
</reference>
<dbReference type="AlphaFoldDB" id="A0A0C5FRG2"/>
<proteinExistence type="predicted"/>
<evidence type="ECO:0000313" key="1">
    <source>
        <dbReference type="EMBL" id="AJP00258.1"/>
    </source>
</evidence>